<evidence type="ECO:0000313" key="15">
    <source>
        <dbReference type="Proteomes" id="UP000283946"/>
    </source>
</evidence>
<evidence type="ECO:0000313" key="14">
    <source>
        <dbReference type="EMBL" id="AZZ55692.1"/>
    </source>
</evidence>
<evidence type="ECO:0000256" key="6">
    <source>
        <dbReference type="ARBA" id="ARBA00023167"/>
    </source>
</evidence>
<dbReference type="KEGG" id="ria:C7V51_07205"/>
<dbReference type="PANTHER" id="PTHR11808:SF50">
    <property type="entry name" value="CYSTATHIONINE BETA-LYASE"/>
    <property type="match status" value="1"/>
</dbReference>
<dbReference type="InterPro" id="IPR000277">
    <property type="entry name" value="Cys/Met-Metab_PyrdxlP-dep_enz"/>
</dbReference>
<evidence type="ECO:0000256" key="8">
    <source>
        <dbReference type="ARBA" id="ARBA00047175"/>
    </source>
</evidence>
<dbReference type="AlphaFoldDB" id="A0AAD1EM33"/>
<dbReference type="GO" id="GO:0008483">
    <property type="term" value="F:transaminase activity"/>
    <property type="evidence" value="ECO:0007669"/>
    <property type="project" value="UniProtKB-KW"/>
</dbReference>
<evidence type="ECO:0000256" key="4">
    <source>
        <dbReference type="ARBA" id="ARBA00022605"/>
    </source>
</evidence>
<dbReference type="GO" id="GO:0005737">
    <property type="term" value="C:cytoplasm"/>
    <property type="evidence" value="ECO:0007669"/>
    <property type="project" value="TreeGrafter"/>
</dbReference>
<keyword evidence="6" id="KW-0486">Methionine biosynthesis</keyword>
<keyword evidence="4" id="KW-0028">Amino-acid biosynthesis</keyword>
<dbReference type="GO" id="GO:0047804">
    <property type="term" value="F:cysteine-S-conjugate beta-lyase activity"/>
    <property type="evidence" value="ECO:0007669"/>
    <property type="project" value="UniProtKB-EC"/>
</dbReference>
<dbReference type="CDD" id="cd00614">
    <property type="entry name" value="CGS_like"/>
    <property type="match status" value="1"/>
</dbReference>
<name>A0AAD1EM33_9MICO</name>
<evidence type="ECO:0000256" key="1">
    <source>
        <dbReference type="ARBA" id="ARBA00001933"/>
    </source>
</evidence>
<evidence type="ECO:0000256" key="3">
    <source>
        <dbReference type="ARBA" id="ARBA00012224"/>
    </source>
</evidence>
<dbReference type="EC" id="4.4.1.13" evidence="3"/>
<comment type="cofactor">
    <cofactor evidence="1 13">
        <name>pyridoxal 5'-phosphate</name>
        <dbReference type="ChEBI" id="CHEBI:597326"/>
    </cofactor>
</comment>
<dbReference type="PROSITE" id="PS00868">
    <property type="entry name" value="CYS_MET_METAB_PP"/>
    <property type="match status" value="1"/>
</dbReference>
<dbReference type="InterPro" id="IPR015421">
    <property type="entry name" value="PyrdxlP-dep_Trfase_major"/>
</dbReference>
<feature type="modified residue" description="N6-(pyridoxal phosphate)lysine" evidence="12">
    <location>
        <position position="250"/>
    </location>
</feature>
<proteinExistence type="inferred from homology"/>
<evidence type="ECO:0000256" key="9">
    <source>
        <dbReference type="ARBA" id="ARBA00047199"/>
    </source>
</evidence>
<keyword evidence="14" id="KW-0032">Aminotransferase</keyword>
<comment type="catalytic activity">
    <reaction evidence="11">
        <text>L-methionine + H2O = methanethiol + 2-oxobutanoate + NH4(+)</text>
        <dbReference type="Rhea" id="RHEA:23800"/>
        <dbReference type="ChEBI" id="CHEBI:15377"/>
        <dbReference type="ChEBI" id="CHEBI:16007"/>
        <dbReference type="ChEBI" id="CHEBI:16763"/>
        <dbReference type="ChEBI" id="CHEBI:28938"/>
        <dbReference type="ChEBI" id="CHEBI:57844"/>
        <dbReference type="EC" id="4.4.1.11"/>
    </reaction>
    <physiologicalReaction direction="left-to-right" evidence="11">
        <dbReference type="Rhea" id="RHEA:23801"/>
    </physiologicalReaction>
</comment>
<evidence type="ECO:0000256" key="11">
    <source>
        <dbReference type="ARBA" id="ARBA00052699"/>
    </source>
</evidence>
<evidence type="ECO:0000256" key="13">
    <source>
        <dbReference type="RuleBase" id="RU362118"/>
    </source>
</evidence>
<evidence type="ECO:0000256" key="10">
    <source>
        <dbReference type="ARBA" id="ARBA00048780"/>
    </source>
</evidence>
<dbReference type="InterPro" id="IPR015422">
    <property type="entry name" value="PyrdxlP-dep_Trfase_small"/>
</dbReference>
<dbReference type="SUPFAM" id="SSF53383">
    <property type="entry name" value="PLP-dependent transferases"/>
    <property type="match status" value="1"/>
</dbReference>
<dbReference type="FunFam" id="3.40.640.10:FF:000046">
    <property type="entry name" value="Cystathionine gamma-lyase"/>
    <property type="match status" value="1"/>
</dbReference>
<dbReference type="PIRSF" id="PIRSF001434">
    <property type="entry name" value="CGS"/>
    <property type="match status" value="1"/>
</dbReference>
<dbReference type="Pfam" id="PF01053">
    <property type="entry name" value="Cys_Met_Meta_PP"/>
    <property type="match status" value="1"/>
</dbReference>
<evidence type="ECO:0000256" key="7">
    <source>
        <dbReference type="ARBA" id="ARBA00023239"/>
    </source>
</evidence>
<dbReference type="GO" id="GO:0018826">
    <property type="term" value="F:methionine gamma-lyase activity"/>
    <property type="evidence" value="ECO:0007669"/>
    <property type="project" value="UniProtKB-EC"/>
</dbReference>
<dbReference type="GO" id="GO:0009086">
    <property type="term" value="P:methionine biosynthetic process"/>
    <property type="evidence" value="ECO:0007669"/>
    <property type="project" value="UniProtKB-KW"/>
</dbReference>
<dbReference type="GO" id="GO:0019346">
    <property type="term" value="P:transsulfuration"/>
    <property type="evidence" value="ECO:0007669"/>
    <property type="project" value="InterPro"/>
</dbReference>
<keyword evidence="7" id="KW-0456">Lyase</keyword>
<reference evidence="14 15" key="1">
    <citation type="submission" date="2018-03" db="EMBL/GenBank/DDBJ databases">
        <title>Bacteriophage NCPPB3778 and a type I-E CRISPR drive the evolution of the US Biological Select Agent, Rathayibacter toxicus.</title>
        <authorList>
            <person name="Davis E.W.II."/>
            <person name="Tabima J.F."/>
            <person name="Weisberg A.J."/>
            <person name="Dantas Lopes L."/>
            <person name="Wiseman M.S."/>
            <person name="Wiseman M.S."/>
            <person name="Pupko T."/>
            <person name="Belcher M.S."/>
            <person name="Sechler A.J."/>
            <person name="Tancos M.A."/>
            <person name="Schroeder B.K."/>
            <person name="Murray T.D."/>
            <person name="Luster D.G."/>
            <person name="Schneider W.L."/>
            <person name="Rogers E."/>
            <person name="Andreote F.D."/>
            <person name="Grunwald N.J."/>
            <person name="Putnam M.L."/>
            <person name="Chang J.H."/>
        </authorList>
    </citation>
    <scope>NUCLEOTIDE SEQUENCE [LARGE SCALE GENOMIC DNA]</scope>
    <source>
        <strain evidence="14 15">NCCPB 2253</strain>
    </source>
</reference>
<gene>
    <name evidence="14" type="ORF">C7V51_07205</name>
</gene>
<dbReference type="InterPro" id="IPR054542">
    <property type="entry name" value="Cys_met_metab_PP"/>
</dbReference>
<dbReference type="GO" id="GO:0030170">
    <property type="term" value="F:pyridoxal phosphate binding"/>
    <property type="evidence" value="ECO:0007669"/>
    <property type="project" value="InterPro"/>
</dbReference>
<dbReference type="Gene3D" id="3.90.1150.10">
    <property type="entry name" value="Aspartate Aminotransferase, domain 1"/>
    <property type="match status" value="1"/>
</dbReference>
<comment type="catalytic activity">
    <reaction evidence="10">
        <text>L-homocysteine + H2O = 2-oxobutanoate + hydrogen sulfide + NH4(+) + H(+)</text>
        <dbReference type="Rhea" id="RHEA:14501"/>
        <dbReference type="ChEBI" id="CHEBI:15377"/>
        <dbReference type="ChEBI" id="CHEBI:15378"/>
        <dbReference type="ChEBI" id="CHEBI:16763"/>
        <dbReference type="ChEBI" id="CHEBI:28938"/>
        <dbReference type="ChEBI" id="CHEBI:29919"/>
        <dbReference type="ChEBI" id="CHEBI:58199"/>
        <dbReference type="EC" id="4.4.1.2"/>
    </reaction>
    <physiologicalReaction direction="left-to-right" evidence="10">
        <dbReference type="Rhea" id="RHEA:14502"/>
    </physiologicalReaction>
</comment>
<accession>A0AAD1EM33</accession>
<keyword evidence="14" id="KW-0808">Transferase</keyword>
<dbReference type="EMBL" id="CP028130">
    <property type="protein sequence ID" value="AZZ55692.1"/>
    <property type="molecule type" value="Genomic_DNA"/>
</dbReference>
<dbReference type="InterPro" id="IPR015424">
    <property type="entry name" value="PyrdxlP-dep_Trfase"/>
</dbReference>
<comment type="similarity">
    <text evidence="2 13">Belongs to the trans-sulfuration enzymes family.</text>
</comment>
<sequence>MPMSSNNRAARGFTEGLQDDVDWFGDLTRRRSTGPVSPHHRTLSAEMSQETLAVQAGTYEDPVTGAVGTPIFATTTFDLGSDSYSAFSDGALRDVPIYTRYGNPSQWSVQEKIASLEGAESGLITSSGMAAVASTVFALTNEGGHIISAYDVYGGTYNFLREDISGSGRDVTFIDPLDLDAIQAAIRPETQMILLETLTNPLLKIPDIEAIGELAKRSNILLVVDNTFLTPINCRPLRVGADIVVHSATKYLSGHSDVTAGVVVGSRKYLDRIWAQALRFGGSAEAMTCYLVERGMKTLALRVAQQNRSAGEISKYLNTHPAVLEVAYPTLHPETIPPFLREAPGFGGVVSFRASGGDRAALAVMKRLEIPRTATSLGGVESLVSMPTNTSHSSLTSGQKQLVGIQPGLVRLSIGIEGTTDILRDLEKALASEKEETDA</sequence>
<dbReference type="PANTHER" id="PTHR11808">
    <property type="entry name" value="TRANS-SULFURATION ENZYME FAMILY MEMBER"/>
    <property type="match status" value="1"/>
</dbReference>
<dbReference type="Gene3D" id="3.40.640.10">
    <property type="entry name" value="Type I PLP-dependent aspartate aminotransferase-like (Major domain)"/>
    <property type="match status" value="1"/>
</dbReference>
<evidence type="ECO:0000256" key="12">
    <source>
        <dbReference type="PIRSR" id="PIRSR001434-2"/>
    </source>
</evidence>
<dbReference type="Proteomes" id="UP000283946">
    <property type="component" value="Chromosome"/>
</dbReference>
<dbReference type="GO" id="GO:0047982">
    <property type="term" value="F:homocysteine desulfhydrase activity"/>
    <property type="evidence" value="ECO:0007669"/>
    <property type="project" value="UniProtKB-EC"/>
</dbReference>
<protein>
    <recommendedName>
        <fullName evidence="9">Homocysteine desulfhydrase</fullName>
        <ecNumber evidence="3">4.4.1.13</ecNumber>
        <ecNumber evidence="8">4.4.1.2</ecNumber>
    </recommendedName>
</protein>
<evidence type="ECO:0000256" key="2">
    <source>
        <dbReference type="ARBA" id="ARBA00009077"/>
    </source>
</evidence>
<keyword evidence="5 12" id="KW-0663">Pyridoxal phosphate</keyword>
<organism evidence="14 15">
    <name type="scientific">Rathayibacter iranicus</name>
    <dbReference type="NCBI Taxonomy" id="59737"/>
    <lineage>
        <taxon>Bacteria</taxon>
        <taxon>Bacillati</taxon>
        <taxon>Actinomycetota</taxon>
        <taxon>Actinomycetes</taxon>
        <taxon>Micrococcales</taxon>
        <taxon>Microbacteriaceae</taxon>
        <taxon>Rathayibacter</taxon>
    </lineage>
</organism>
<evidence type="ECO:0000256" key="5">
    <source>
        <dbReference type="ARBA" id="ARBA00022898"/>
    </source>
</evidence>
<dbReference type="EC" id="4.4.1.2" evidence="8"/>